<dbReference type="PANTHER" id="PTHR32097:SF17">
    <property type="entry name" value="CAMP-BINDING PROTEIN 1-RELATED"/>
    <property type="match status" value="1"/>
</dbReference>
<protein>
    <submittedName>
        <fullName evidence="3">TerD family protein</fullName>
    </submittedName>
</protein>
<dbReference type="RefSeq" id="WP_353647604.1">
    <property type="nucleotide sequence ID" value="NZ_CP159218.1"/>
</dbReference>
<reference evidence="3" key="1">
    <citation type="submission" date="2024-05" db="EMBL/GenBank/DDBJ databases">
        <authorList>
            <person name="Cai S.Y."/>
            <person name="Jin L.M."/>
            <person name="Li H.R."/>
        </authorList>
    </citation>
    <scope>NUCLEOTIDE SEQUENCE</scope>
    <source>
        <strain evidence="3">A5-74</strain>
    </source>
</reference>
<feature type="domain" description="TerD" evidence="2">
    <location>
        <begin position="299"/>
        <end position="474"/>
    </location>
</feature>
<proteinExistence type="predicted"/>
<dbReference type="Pfam" id="PF02342">
    <property type="entry name" value="TerD"/>
    <property type="match status" value="2"/>
</dbReference>
<dbReference type="InterPro" id="IPR051324">
    <property type="entry name" value="Stress/Tellurium_Resist"/>
</dbReference>
<dbReference type="CDD" id="cd06974">
    <property type="entry name" value="TerD_like"/>
    <property type="match status" value="2"/>
</dbReference>
<dbReference type="Gene3D" id="2.60.60.30">
    <property type="entry name" value="sav2460 like domains"/>
    <property type="match status" value="2"/>
</dbReference>
<feature type="compositionally biased region" description="Pro residues" evidence="1">
    <location>
        <begin position="228"/>
        <end position="278"/>
    </location>
</feature>
<evidence type="ECO:0000256" key="1">
    <source>
        <dbReference type="SAM" id="MobiDB-lite"/>
    </source>
</evidence>
<organism evidence="3">
    <name type="scientific">Nakamurella sp. A5-74</name>
    <dbReference type="NCBI Taxonomy" id="3158264"/>
    <lineage>
        <taxon>Bacteria</taxon>
        <taxon>Bacillati</taxon>
        <taxon>Actinomycetota</taxon>
        <taxon>Actinomycetes</taxon>
        <taxon>Nakamurellales</taxon>
        <taxon>Nakamurellaceae</taxon>
        <taxon>Nakamurella</taxon>
    </lineage>
</organism>
<evidence type="ECO:0000259" key="2">
    <source>
        <dbReference type="Pfam" id="PF02342"/>
    </source>
</evidence>
<sequence>MTTPAAVLVKGQNAPLAATTVRIAVAVQAPTDLSALLVTDSGKVRSDTDFIFFNQPDGPGVRCVREGQTWVLDVDLAAVPADITTVRAVVNLETQGQRFGSLPAPVATVTSREGAPLAEYSVTGLDSEMIMVALELYRRGADWKVRAVGQGYAGGLAELIRDHGVSVDDAPASPPPAATSPPAPAAAPAPTAPVQDSGGAFGSMTPPPAPPAPTAPAHDSGGAFGSMSPPPSAPPGPPPAAFPPPSAPPAAYPPPNAPAQAFPPPSAPAAQVFPPPQGTPAGGAAPSGQDQGLTAGRPVSLQKGQKVSLSKSGGGGALTLVRMGLGWDPLQKKRGMFGSREVDIDLDASAVLYSGGNPVDLAFYNSLTSKDGSVQHQGDNRTGAGDGDDETIVIDLTRVGAHIDAIVFIVTSYEGQTFEQVQNAFCRLVDHTNGGELARYTLTGGMPVTGMVMAKVSRAGNGWQMQAIGEGIQAKTPSEAFPQLARFL</sequence>
<dbReference type="AlphaFoldDB" id="A0AAU8DIQ6"/>
<dbReference type="InterPro" id="IPR003325">
    <property type="entry name" value="TerD"/>
</dbReference>
<feature type="compositionally biased region" description="Pro residues" evidence="1">
    <location>
        <begin position="205"/>
        <end position="214"/>
    </location>
</feature>
<dbReference type="EMBL" id="CP159218">
    <property type="protein sequence ID" value="XCG61988.1"/>
    <property type="molecule type" value="Genomic_DNA"/>
</dbReference>
<dbReference type="PANTHER" id="PTHR32097">
    <property type="entry name" value="CAMP-BINDING PROTEIN 1-RELATED"/>
    <property type="match status" value="1"/>
</dbReference>
<accession>A0AAU8DIQ6</accession>
<feature type="region of interest" description="Disordered" evidence="1">
    <location>
        <begin position="166"/>
        <end position="313"/>
    </location>
</feature>
<evidence type="ECO:0000313" key="3">
    <source>
        <dbReference type="EMBL" id="XCG61988.1"/>
    </source>
</evidence>
<gene>
    <name evidence="3" type="ORF">ABLG96_11895</name>
</gene>
<name>A0AAU8DIQ6_9ACTN</name>
<feature type="domain" description="TerD" evidence="2">
    <location>
        <begin position="8"/>
        <end position="163"/>
    </location>
</feature>
<feature type="compositionally biased region" description="Polar residues" evidence="1">
    <location>
        <begin position="302"/>
        <end position="311"/>
    </location>
</feature>
<feature type="compositionally biased region" description="Pro residues" evidence="1">
    <location>
        <begin position="172"/>
        <end position="191"/>
    </location>
</feature>